<dbReference type="EMBL" id="DS268417">
    <property type="protein sequence ID" value="EFO83728.1"/>
    <property type="molecule type" value="Genomic_DNA"/>
</dbReference>
<evidence type="ECO:0000313" key="1">
    <source>
        <dbReference type="EMBL" id="EFO83728.1"/>
    </source>
</evidence>
<sequence>MPEKCCGETMKYLPEESSTDSYIKVYTYKCSKCGSYKRDVVNTKDLF</sequence>
<dbReference type="AlphaFoldDB" id="E3LWE1"/>
<evidence type="ECO:0008006" key="3">
    <source>
        <dbReference type="Google" id="ProtNLM"/>
    </source>
</evidence>
<name>E3LWE1_CAERE</name>
<dbReference type="Proteomes" id="UP000008281">
    <property type="component" value="Unassembled WGS sequence"/>
</dbReference>
<dbReference type="HOGENOM" id="CLU_3175902_0_0_1"/>
<evidence type="ECO:0000313" key="2">
    <source>
        <dbReference type="Proteomes" id="UP000008281"/>
    </source>
</evidence>
<keyword evidence="2" id="KW-1185">Reference proteome</keyword>
<dbReference type="InParanoid" id="E3LWE1"/>
<reference evidence="1" key="1">
    <citation type="submission" date="2007-07" db="EMBL/GenBank/DDBJ databases">
        <title>PCAP assembly of the Caenorhabditis remanei genome.</title>
        <authorList>
            <consortium name="The Caenorhabditis remanei Sequencing Consortium"/>
            <person name="Wilson R.K."/>
        </authorList>
    </citation>
    <scope>NUCLEOTIDE SEQUENCE [LARGE SCALE GENOMIC DNA]</scope>
    <source>
        <strain evidence="1">PB4641</strain>
    </source>
</reference>
<organism evidence="2">
    <name type="scientific">Caenorhabditis remanei</name>
    <name type="common">Caenorhabditis vulgaris</name>
    <dbReference type="NCBI Taxonomy" id="31234"/>
    <lineage>
        <taxon>Eukaryota</taxon>
        <taxon>Metazoa</taxon>
        <taxon>Ecdysozoa</taxon>
        <taxon>Nematoda</taxon>
        <taxon>Chromadorea</taxon>
        <taxon>Rhabditida</taxon>
        <taxon>Rhabditina</taxon>
        <taxon>Rhabditomorpha</taxon>
        <taxon>Rhabditoidea</taxon>
        <taxon>Rhabditidae</taxon>
        <taxon>Peloderinae</taxon>
        <taxon>Caenorhabditis</taxon>
    </lineage>
</organism>
<proteinExistence type="predicted"/>
<protein>
    <recommendedName>
        <fullName evidence="3">TFIIS-type domain-containing protein</fullName>
    </recommendedName>
</protein>
<accession>E3LWE1</accession>
<gene>
    <name evidence="1" type="ORF">CRE_02875</name>
</gene>